<dbReference type="EMBL" id="CAMXCT030001175">
    <property type="protein sequence ID" value="CAL4774838.1"/>
    <property type="molecule type" value="Genomic_DNA"/>
</dbReference>
<dbReference type="EMBL" id="CAMXCT020001175">
    <property type="protein sequence ID" value="CAL1140901.1"/>
    <property type="molecule type" value="Genomic_DNA"/>
</dbReference>
<dbReference type="EMBL" id="CAMXCT010001175">
    <property type="protein sequence ID" value="CAI3987526.1"/>
    <property type="molecule type" value="Genomic_DNA"/>
</dbReference>
<dbReference type="OrthoDB" id="406431at2759"/>
<reference evidence="1" key="1">
    <citation type="submission" date="2022-10" db="EMBL/GenBank/DDBJ databases">
        <authorList>
            <person name="Chen Y."/>
            <person name="Dougan E. K."/>
            <person name="Chan C."/>
            <person name="Rhodes N."/>
            <person name="Thang M."/>
        </authorList>
    </citation>
    <scope>NUCLEOTIDE SEQUENCE</scope>
</reference>
<accession>A0A9P1C9Q5</accession>
<protein>
    <submittedName>
        <fullName evidence="1">Uncharacterized protein</fullName>
    </submittedName>
</protein>
<keyword evidence="3" id="KW-1185">Reference proteome</keyword>
<reference evidence="2" key="2">
    <citation type="submission" date="2024-04" db="EMBL/GenBank/DDBJ databases">
        <authorList>
            <person name="Chen Y."/>
            <person name="Shah S."/>
            <person name="Dougan E. K."/>
            <person name="Thang M."/>
            <person name="Chan C."/>
        </authorList>
    </citation>
    <scope>NUCLEOTIDE SEQUENCE [LARGE SCALE GENOMIC DNA]</scope>
</reference>
<proteinExistence type="predicted"/>
<dbReference type="Proteomes" id="UP001152797">
    <property type="component" value="Unassembled WGS sequence"/>
</dbReference>
<evidence type="ECO:0000313" key="3">
    <source>
        <dbReference type="Proteomes" id="UP001152797"/>
    </source>
</evidence>
<organism evidence="1">
    <name type="scientific">Cladocopium goreaui</name>
    <dbReference type="NCBI Taxonomy" id="2562237"/>
    <lineage>
        <taxon>Eukaryota</taxon>
        <taxon>Sar</taxon>
        <taxon>Alveolata</taxon>
        <taxon>Dinophyceae</taxon>
        <taxon>Suessiales</taxon>
        <taxon>Symbiodiniaceae</taxon>
        <taxon>Cladocopium</taxon>
    </lineage>
</organism>
<dbReference type="AlphaFoldDB" id="A0A9P1C9Q5"/>
<name>A0A9P1C9Q5_9DINO</name>
<comment type="caution">
    <text evidence="1">The sequence shown here is derived from an EMBL/GenBank/DDBJ whole genome shotgun (WGS) entry which is preliminary data.</text>
</comment>
<evidence type="ECO:0000313" key="1">
    <source>
        <dbReference type="EMBL" id="CAI3987526.1"/>
    </source>
</evidence>
<evidence type="ECO:0000313" key="2">
    <source>
        <dbReference type="EMBL" id="CAL1140901.1"/>
    </source>
</evidence>
<gene>
    <name evidence="1" type="ORF">C1SCF055_LOCUS14790</name>
</gene>
<sequence length="151" mass="16970">MTVFGDHPDPSPWGVVEGYHKSRCLWDVMHVLHIGVIGDVVASCLAELLKDGTLCQLMHLPPEASPDLVLLRTTLAAQQWAKERKLDLSIKPLTLASLNLGDGCKYPELDSQIKAARTRVLFEFTTKTSWTRLLTQKQYFMPKSVHVCAFH</sequence>